<dbReference type="PANTHER" id="PTHR23502:SF23">
    <property type="entry name" value="FLUCONAZOLE RESISTANCE PROTEIN 1"/>
    <property type="match status" value="1"/>
</dbReference>
<reference evidence="8 9" key="1">
    <citation type="submission" date="2015-10" db="EMBL/GenBank/DDBJ databases">
        <title>Full genome of DAOMC 229536 Phialocephala scopiformis, a fungal endophyte of spruce producing the potent anti-insectan compound rugulosin.</title>
        <authorList>
            <consortium name="DOE Joint Genome Institute"/>
            <person name="Walker A.K."/>
            <person name="Frasz S.L."/>
            <person name="Seifert K.A."/>
            <person name="Miller J.D."/>
            <person name="Mondo S.J."/>
            <person name="Labutti K."/>
            <person name="Lipzen A."/>
            <person name="Dockter R."/>
            <person name="Kennedy M."/>
            <person name="Grigoriev I.V."/>
            <person name="Spatafora J.W."/>
        </authorList>
    </citation>
    <scope>NUCLEOTIDE SEQUENCE [LARGE SCALE GENOMIC DNA]</scope>
    <source>
        <strain evidence="8 9">CBS 120377</strain>
    </source>
</reference>
<gene>
    <name evidence="8" type="ORF">LY89DRAFT_765943</name>
</gene>
<feature type="region of interest" description="Disordered" evidence="5">
    <location>
        <begin position="54"/>
        <end position="80"/>
    </location>
</feature>
<proteinExistence type="predicted"/>
<dbReference type="Pfam" id="PF07690">
    <property type="entry name" value="MFS_1"/>
    <property type="match status" value="1"/>
</dbReference>
<evidence type="ECO:0000256" key="5">
    <source>
        <dbReference type="SAM" id="MobiDB-lite"/>
    </source>
</evidence>
<feature type="transmembrane region" description="Helical" evidence="6">
    <location>
        <begin position="453"/>
        <end position="474"/>
    </location>
</feature>
<dbReference type="OrthoDB" id="3357846at2759"/>
<dbReference type="Gene3D" id="1.20.1250.20">
    <property type="entry name" value="MFS general substrate transporter like domains"/>
    <property type="match status" value="1"/>
</dbReference>
<dbReference type="GO" id="GO:0015244">
    <property type="term" value="F:fluconazole transmembrane transporter activity"/>
    <property type="evidence" value="ECO:0007669"/>
    <property type="project" value="TreeGrafter"/>
</dbReference>
<dbReference type="KEGG" id="psco:LY89DRAFT_765943"/>
<sequence length="581" mass="64737">MVDLIREAPLGHIIRLLSGNRFLQYPEERDDFVLPPQYTAQLNGEEEKQQAATRVRTSASSSDIETDLENNTTSRVKSRAESMPYSQERFEIEQQLALERTKTIPIIPKKTTDGIILVDWYTSDDPANPQNWSPRKRGFVIFVMCAYTWVVYTGSSIYAAGEGGVMKQFTVNATEAILPLSLYVLAYGVGPLLFAPLSEIPIIGRNPLYYITFILFFALSFPTAVVENFAGLLVLRFLQGFFGSPALANAGATFSDMYSLLYVPYTLSWWVFSAWAGPALGFLIAGFAISAENWRWSLWEIVWMAAPILILLLTVTPETSTPNILLRRAQRLRKITGDSRLQAQSEIDQRHLTVSGVAIDALIKPIEITLKDPAILFVNIYTSLFYGIYYTFFEVFPIVFAPIYGFNLGEIGLAFLACQVGAGIGLITYFCYLHWYMIPDNIKNGLRAQEHRLVPGIIGSFMLPIGLFIFAWTARPNIHWIVPLIGVVIFVVGMFFILQSIFVYVPLSYPKYAASLFAGNDLCRSAMAAGSTLFARPLFLNLGVGKGVSVLAGLSTLGIFGMITIFFIGAKLRARSKFAQS</sequence>
<keyword evidence="9" id="KW-1185">Reference proteome</keyword>
<feature type="transmembrane region" description="Helical" evidence="6">
    <location>
        <begin position="413"/>
        <end position="432"/>
    </location>
</feature>
<evidence type="ECO:0000313" key="8">
    <source>
        <dbReference type="EMBL" id="KUJ07884.1"/>
    </source>
</evidence>
<dbReference type="EMBL" id="KQ947438">
    <property type="protein sequence ID" value="KUJ07884.1"/>
    <property type="molecule type" value="Genomic_DNA"/>
</dbReference>
<dbReference type="GeneID" id="28831426"/>
<dbReference type="InterPro" id="IPR036259">
    <property type="entry name" value="MFS_trans_sf"/>
</dbReference>
<evidence type="ECO:0000256" key="1">
    <source>
        <dbReference type="ARBA" id="ARBA00004141"/>
    </source>
</evidence>
<dbReference type="InterPro" id="IPR011701">
    <property type="entry name" value="MFS"/>
</dbReference>
<keyword evidence="4 6" id="KW-0472">Membrane</keyword>
<dbReference type="FunFam" id="1.20.1250.20:FF:000011">
    <property type="entry name" value="MFS multidrug transporter, putative"/>
    <property type="match status" value="1"/>
</dbReference>
<keyword evidence="2 6" id="KW-0812">Transmembrane</keyword>
<protein>
    <submittedName>
        <fullName evidence="8">MFS general substrate transporter</fullName>
    </submittedName>
</protein>
<evidence type="ECO:0000256" key="6">
    <source>
        <dbReference type="SAM" id="Phobius"/>
    </source>
</evidence>
<dbReference type="InParanoid" id="A0A132B7L6"/>
<dbReference type="GO" id="GO:0005886">
    <property type="term" value="C:plasma membrane"/>
    <property type="evidence" value="ECO:0007669"/>
    <property type="project" value="TreeGrafter"/>
</dbReference>
<feature type="transmembrane region" description="Helical" evidence="6">
    <location>
        <begin position="550"/>
        <end position="570"/>
    </location>
</feature>
<dbReference type="InterPro" id="IPR020846">
    <property type="entry name" value="MFS_dom"/>
</dbReference>
<dbReference type="CDD" id="cd17323">
    <property type="entry name" value="MFS_Tpo1_MDR_like"/>
    <property type="match status" value="1"/>
</dbReference>
<feature type="transmembrane region" description="Helical" evidence="6">
    <location>
        <begin position="207"/>
        <end position="225"/>
    </location>
</feature>
<accession>A0A132B7L6</accession>
<dbReference type="PROSITE" id="PS50850">
    <property type="entry name" value="MFS"/>
    <property type="match status" value="1"/>
</dbReference>
<evidence type="ECO:0000313" key="9">
    <source>
        <dbReference type="Proteomes" id="UP000070700"/>
    </source>
</evidence>
<keyword evidence="3 6" id="KW-1133">Transmembrane helix</keyword>
<feature type="transmembrane region" description="Helical" evidence="6">
    <location>
        <begin position="301"/>
        <end position="326"/>
    </location>
</feature>
<evidence type="ECO:0000256" key="4">
    <source>
        <dbReference type="ARBA" id="ARBA00023136"/>
    </source>
</evidence>
<dbReference type="AlphaFoldDB" id="A0A132B7L6"/>
<organism evidence="8 9">
    <name type="scientific">Mollisia scopiformis</name>
    <name type="common">Conifer needle endophyte fungus</name>
    <name type="synonym">Phialocephala scopiformis</name>
    <dbReference type="NCBI Taxonomy" id="149040"/>
    <lineage>
        <taxon>Eukaryota</taxon>
        <taxon>Fungi</taxon>
        <taxon>Dikarya</taxon>
        <taxon>Ascomycota</taxon>
        <taxon>Pezizomycotina</taxon>
        <taxon>Leotiomycetes</taxon>
        <taxon>Helotiales</taxon>
        <taxon>Mollisiaceae</taxon>
        <taxon>Mollisia</taxon>
    </lineage>
</organism>
<dbReference type="GO" id="GO:1990961">
    <property type="term" value="P:xenobiotic detoxification by transmembrane export across the plasma membrane"/>
    <property type="evidence" value="ECO:0007669"/>
    <property type="project" value="TreeGrafter"/>
</dbReference>
<feature type="transmembrane region" description="Helical" evidence="6">
    <location>
        <begin position="480"/>
        <end position="505"/>
    </location>
</feature>
<feature type="domain" description="Major facilitator superfamily (MFS) profile" evidence="7">
    <location>
        <begin position="140"/>
        <end position="573"/>
    </location>
</feature>
<comment type="subcellular location">
    <subcellularLocation>
        <location evidence="1">Membrane</location>
        <topology evidence="1">Multi-pass membrane protein</topology>
    </subcellularLocation>
</comment>
<feature type="transmembrane region" description="Helical" evidence="6">
    <location>
        <begin position="176"/>
        <end position="195"/>
    </location>
</feature>
<dbReference type="SUPFAM" id="SSF103473">
    <property type="entry name" value="MFS general substrate transporter"/>
    <property type="match status" value="1"/>
</dbReference>
<dbReference type="Proteomes" id="UP000070700">
    <property type="component" value="Unassembled WGS sequence"/>
</dbReference>
<name>A0A132B7L6_MOLSC</name>
<dbReference type="PANTHER" id="PTHR23502">
    <property type="entry name" value="MAJOR FACILITATOR SUPERFAMILY"/>
    <property type="match status" value="1"/>
</dbReference>
<feature type="transmembrane region" description="Helical" evidence="6">
    <location>
        <begin position="139"/>
        <end position="161"/>
    </location>
</feature>
<evidence type="ECO:0000256" key="3">
    <source>
        <dbReference type="ARBA" id="ARBA00022989"/>
    </source>
</evidence>
<evidence type="ECO:0000256" key="2">
    <source>
        <dbReference type="ARBA" id="ARBA00022692"/>
    </source>
</evidence>
<feature type="transmembrane region" description="Helical" evidence="6">
    <location>
        <begin position="267"/>
        <end position="289"/>
    </location>
</feature>
<evidence type="ECO:0000259" key="7">
    <source>
        <dbReference type="PROSITE" id="PS50850"/>
    </source>
</evidence>
<dbReference type="RefSeq" id="XP_018062239.1">
    <property type="nucleotide sequence ID" value="XM_018221700.1"/>
</dbReference>